<proteinExistence type="predicted"/>
<reference evidence="1" key="1">
    <citation type="journal article" date="2013" name="Environ. Microbiol.">
        <title>Microbiota from the distal guts of lean and obese adolescents exhibit partial functional redundancy besides clear differences in community structure.</title>
        <authorList>
            <person name="Ferrer M."/>
            <person name="Ruiz A."/>
            <person name="Lanza F."/>
            <person name="Haange S.B."/>
            <person name="Oberbach A."/>
            <person name="Till H."/>
            <person name="Bargiela R."/>
            <person name="Campoy C."/>
            <person name="Segura M.T."/>
            <person name="Richter M."/>
            <person name="von Bergen M."/>
            <person name="Seifert J."/>
            <person name="Suarez A."/>
        </authorList>
    </citation>
    <scope>NUCLEOTIDE SEQUENCE</scope>
</reference>
<organism evidence="1">
    <name type="scientific">human gut metagenome</name>
    <dbReference type="NCBI Taxonomy" id="408170"/>
    <lineage>
        <taxon>unclassified sequences</taxon>
        <taxon>metagenomes</taxon>
        <taxon>organismal metagenomes</taxon>
    </lineage>
</organism>
<dbReference type="Pfam" id="PF04294">
    <property type="entry name" value="VanW"/>
    <property type="match status" value="1"/>
</dbReference>
<name>K1T137_9ZZZZ</name>
<accession>K1T137</accession>
<comment type="caution">
    <text evidence="1">The sequence shown here is derived from an EMBL/GenBank/DDBJ whole genome shotgun (WGS) entry which is preliminary data.</text>
</comment>
<gene>
    <name evidence="1" type="ORF">OBE_08487</name>
</gene>
<evidence type="ECO:0000313" key="1">
    <source>
        <dbReference type="EMBL" id="EKC61409.1"/>
    </source>
</evidence>
<sequence>VSDGKDAAVSYGSIDFKFKNNTENNIKLYFETDDVTLTVKIVKLV</sequence>
<dbReference type="InterPro" id="IPR007391">
    <property type="entry name" value="Vancomycin_resist_VanW"/>
</dbReference>
<dbReference type="AlphaFoldDB" id="K1T137"/>
<protein>
    <submittedName>
        <fullName evidence="1">VanW</fullName>
    </submittedName>
</protein>
<dbReference type="EMBL" id="AJWZ01005861">
    <property type="protein sequence ID" value="EKC61409.1"/>
    <property type="molecule type" value="Genomic_DNA"/>
</dbReference>
<feature type="non-terminal residue" evidence="1">
    <location>
        <position position="1"/>
    </location>
</feature>